<feature type="compositionally biased region" description="Basic and acidic residues" evidence="2">
    <location>
        <begin position="126"/>
        <end position="145"/>
    </location>
</feature>
<sequence>MEEILNQLERVETKSAQQIEKIVRCVGKIAEYTLDDVIFDPKKDWTFDSLSTCFSKSERMMENKKEIIVMIKDLICLLDDLKIIEDKELDNLENDRKDLLEAMEEKIRDMKQYGNDRRTTKPPRSPIDDRRTSQRDYSKRIPARDREVIREDSHDRIERRTTEVQKEKGKQIVLEMRPVIENEIENVVANKSQKILFDTNTDGWKMDKFVDSVTGKKRIGFLVFDEIAHVFGVFVNEIIQPGQWLDDSKLFLFSYTPGQNKPLFYSNIMFSNHDGKSIFKLEEKNAEHFFRVANVIYIQNVSGKKGSVMYPELEEYFFHANPRSFCGYVYPDKFESTRVIALQF</sequence>
<feature type="region of interest" description="Disordered" evidence="2">
    <location>
        <begin position="110"/>
        <end position="145"/>
    </location>
</feature>
<name>A0A5K1V6U7_ENTHI</name>
<organism evidence="4 5">
    <name type="scientific">Entamoeba histolytica</name>
    <dbReference type="NCBI Taxonomy" id="5759"/>
    <lineage>
        <taxon>Eukaryota</taxon>
        <taxon>Amoebozoa</taxon>
        <taxon>Evosea</taxon>
        <taxon>Archamoebae</taxon>
        <taxon>Mastigamoebida</taxon>
        <taxon>Entamoebidae</taxon>
        <taxon>Entamoeba</taxon>
    </lineage>
</organism>
<dbReference type="VEuPathDB" id="AmoebaDB:EHI5A_033900"/>
<dbReference type="VEuPathDB" id="AmoebaDB:EHI8A_013830"/>
<gene>
    <name evidence="4" type="ORF">CL6EHI_155720</name>
</gene>
<comment type="caution">
    <text evidence="4">The sequence shown here is derived from an EMBL/GenBank/DDBJ whole genome shotgun (WGS) entry which is preliminary data.</text>
</comment>
<evidence type="ECO:0000313" key="4">
    <source>
        <dbReference type="EMBL" id="GAT93003.1"/>
    </source>
</evidence>
<evidence type="ECO:0000259" key="3">
    <source>
        <dbReference type="Pfam" id="PF07534"/>
    </source>
</evidence>
<feature type="domain" description="TLDc" evidence="3">
    <location>
        <begin position="182"/>
        <end position="258"/>
    </location>
</feature>
<dbReference type="AlphaFoldDB" id="A0A5K1V6U7"/>
<dbReference type="VEuPathDB" id="AmoebaDB:KM1_042810"/>
<accession>A0A5K1V6U7</accession>
<evidence type="ECO:0000313" key="5">
    <source>
        <dbReference type="Proteomes" id="UP000078387"/>
    </source>
</evidence>
<proteinExistence type="predicted"/>
<dbReference type="OMA" id="YPKTELM"/>
<protein>
    <recommendedName>
        <fullName evidence="3">TLDc domain-containing protein</fullName>
    </recommendedName>
</protein>
<reference evidence="4 5" key="1">
    <citation type="submission" date="2016-05" db="EMBL/GenBank/DDBJ databases">
        <title>First whole genome sequencing of Entamoeba histolytica HM1:IMSS-clone-6.</title>
        <authorList>
            <person name="Mukherjee Avik.K."/>
            <person name="Izumyama S."/>
            <person name="Nakada-Tsukui K."/>
            <person name="Nozaki T."/>
        </authorList>
    </citation>
    <scope>NUCLEOTIDE SEQUENCE [LARGE SCALE GENOMIC DNA]</scope>
    <source>
        <strain evidence="4 5">HM1:IMSS clone 6</strain>
    </source>
</reference>
<dbReference type="Pfam" id="PF07534">
    <property type="entry name" value="TLD"/>
    <property type="match status" value="1"/>
</dbReference>
<feature type="coiled-coil region" evidence="1">
    <location>
        <begin position="82"/>
        <end position="109"/>
    </location>
</feature>
<evidence type="ECO:0000256" key="2">
    <source>
        <dbReference type="SAM" id="MobiDB-lite"/>
    </source>
</evidence>
<dbReference type="EMBL" id="BDEQ01000001">
    <property type="protein sequence ID" value="GAT93003.1"/>
    <property type="molecule type" value="Genomic_DNA"/>
</dbReference>
<dbReference type="InterPro" id="IPR006571">
    <property type="entry name" value="TLDc_dom"/>
</dbReference>
<dbReference type="Proteomes" id="UP000078387">
    <property type="component" value="Unassembled WGS sequence"/>
</dbReference>
<dbReference type="VEuPathDB" id="AmoebaDB:EHI7A_017450"/>
<feature type="compositionally biased region" description="Basic and acidic residues" evidence="2">
    <location>
        <begin position="110"/>
        <end position="119"/>
    </location>
</feature>
<dbReference type="VEuPathDB" id="AmoebaDB:EHI_155720"/>
<evidence type="ECO:0000256" key="1">
    <source>
        <dbReference type="SAM" id="Coils"/>
    </source>
</evidence>
<keyword evidence="1" id="KW-0175">Coiled coil</keyword>